<evidence type="ECO:0000256" key="10">
    <source>
        <dbReference type="ARBA" id="ARBA00049144"/>
    </source>
</evidence>
<dbReference type="NCBIfam" id="NF006050">
    <property type="entry name" value="PRK08197.1"/>
    <property type="match status" value="1"/>
</dbReference>
<dbReference type="Gene3D" id="3.40.50.1100">
    <property type="match status" value="2"/>
</dbReference>
<evidence type="ECO:0000256" key="5">
    <source>
        <dbReference type="ARBA" id="ARBA00018679"/>
    </source>
</evidence>
<feature type="domain" description="Tryptophan synthase beta chain-like PALP" evidence="13">
    <location>
        <begin position="74"/>
        <end position="379"/>
    </location>
</feature>
<dbReference type="GO" id="GO:0006567">
    <property type="term" value="P:L-threonine catabolic process"/>
    <property type="evidence" value="ECO:0007669"/>
    <property type="project" value="TreeGrafter"/>
</dbReference>
<dbReference type="GO" id="GO:0006565">
    <property type="term" value="P:L-serine catabolic process"/>
    <property type="evidence" value="ECO:0007669"/>
    <property type="project" value="TreeGrafter"/>
</dbReference>
<accession>A0A6J4V2Z3</accession>
<dbReference type="InterPro" id="IPR050147">
    <property type="entry name" value="Ser/Thr_Dehydratase"/>
</dbReference>
<reference evidence="14" key="1">
    <citation type="submission" date="2020-02" db="EMBL/GenBank/DDBJ databases">
        <authorList>
            <person name="Meier V. D."/>
        </authorList>
    </citation>
    <scope>NUCLEOTIDE SEQUENCE</scope>
    <source>
        <strain evidence="14">AVDCRST_MAG18</strain>
    </source>
</reference>
<dbReference type="EC" id="4.2.3.1" evidence="4 11"/>
<protein>
    <recommendedName>
        <fullName evidence="5 11">Threonine synthase</fullName>
        <ecNumber evidence="4 11">4.2.3.1</ecNumber>
    </recommendedName>
</protein>
<organism evidence="14">
    <name type="scientific">uncultured Thermomicrobiales bacterium</name>
    <dbReference type="NCBI Taxonomy" id="1645740"/>
    <lineage>
        <taxon>Bacteria</taxon>
        <taxon>Pseudomonadati</taxon>
        <taxon>Thermomicrobiota</taxon>
        <taxon>Thermomicrobia</taxon>
        <taxon>Thermomicrobiales</taxon>
        <taxon>environmental samples</taxon>
    </lineage>
</organism>
<comment type="pathway">
    <text evidence="2">Amino-acid biosynthesis; L-threonine biosynthesis; L-threonine from L-aspartate: step 5/5.</text>
</comment>
<evidence type="ECO:0000256" key="9">
    <source>
        <dbReference type="ARBA" id="ARBA00023239"/>
    </source>
</evidence>
<dbReference type="NCBIfam" id="TIGR00260">
    <property type="entry name" value="thrC"/>
    <property type="match status" value="1"/>
</dbReference>
<name>A0A6J4V2Z3_9BACT</name>
<dbReference type="PROSITE" id="PS00165">
    <property type="entry name" value="DEHYDRATASE_SER_THR"/>
    <property type="match status" value="1"/>
</dbReference>
<dbReference type="UniPathway" id="UPA00050">
    <property type="reaction ID" value="UER00065"/>
</dbReference>
<sequence length="407" mass="42759">MYSYLTQLECTFCGATYPANELHTVCAGCGKVLYARYDLSAARGAMTKEALASRPFTLWRYHEVLPVLDPANVVTLGEGGTPLLPLPHFGRAIGLPGLLAKDESGNPTGSFKARGMALAISRAKELGARAVAAPSAGNAASAMSAYAARAGLPAYVFMPQDTPTIMQAECTAYGAHVYLVDGLINDAGKIVRENSAARGWFDVSTLKEPYRAEGKKTMGYELAEQLDWELPDAIIYPTGGGTGIVGMWKAFAEMETLGLIGPRRPKMICVQSTGCAPIVEAFNRGERHAPLFAGAQTLAPGIRVPIAIGDYLILDALRESGGTALTVTDDEILAATREVAASDGLYASPEAAATFVAARKLAASGFLGGGERVIVFSTGAGLKHTELIDLDLPVLDPHNPAVSAQIA</sequence>
<dbReference type="PANTHER" id="PTHR48078">
    <property type="entry name" value="THREONINE DEHYDRATASE, MITOCHONDRIAL-RELATED"/>
    <property type="match status" value="1"/>
</dbReference>
<dbReference type="PANTHER" id="PTHR48078:SF6">
    <property type="entry name" value="L-THREONINE DEHYDRATASE CATABOLIC TDCB"/>
    <property type="match status" value="1"/>
</dbReference>
<evidence type="ECO:0000259" key="13">
    <source>
        <dbReference type="Pfam" id="PF00291"/>
    </source>
</evidence>
<dbReference type="GO" id="GO:0003941">
    <property type="term" value="F:L-serine ammonia-lyase activity"/>
    <property type="evidence" value="ECO:0007669"/>
    <property type="project" value="TreeGrafter"/>
</dbReference>
<keyword evidence="7" id="KW-0791">Threonine biosynthesis</keyword>
<dbReference type="AlphaFoldDB" id="A0A6J4V2Z3"/>
<dbReference type="InterPro" id="IPR001926">
    <property type="entry name" value="TrpB-like_PALP"/>
</dbReference>
<dbReference type="GO" id="GO:0030170">
    <property type="term" value="F:pyridoxal phosphate binding"/>
    <property type="evidence" value="ECO:0007669"/>
    <property type="project" value="InterPro"/>
</dbReference>
<dbReference type="Pfam" id="PF00291">
    <property type="entry name" value="PALP"/>
    <property type="match status" value="1"/>
</dbReference>
<gene>
    <name evidence="14" type="ORF">AVDCRST_MAG18-1314</name>
</gene>
<dbReference type="SUPFAM" id="SSF53686">
    <property type="entry name" value="Tryptophan synthase beta subunit-like PLP-dependent enzymes"/>
    <property type="match status" value="1"/>
</dbReference>
<evidence type="ECO:0000256" key="11">
    <source>
        <dbReference type="NCBIfam" id="TIGR00260"/>
    </source>
</evidence>
<comment type="cofactor">
    <cofactor evidence="1 12">
        <name>pyridoxal 5'-phosphate</name>
        <dbReference type="ChEBI" id="CHEBI:597326"/>
    </cofactor>
</comment>
<comment type="catalytic activity">
    <reaction evidence="10">
        <text>O-phospho-L-homoserine + H2O = L-threonine + phosphate</text>
        <dbReference type="Rhea" id="RHEA:10840"/>
        <dbReference type="ChEBI" id="CHEBI:15377"/>
        <dbReference type="ChEBI" id="CHEBI:43474"/>
        <dbReference type="ChEBI" id="CHEBI:57590"/>
        <dbReference type="ChEBI" id="CHEBI:57926"/>
        <dbReference type="EC" id="4.2.3.1"/>
    </reaction>
</comment>
<proteinExistence type="inferred from homology"/>
<keyword evidence="6" id="KW-0028">Amino-acid biosynthesis</keyword>
<evidence type="ECO:0000256" key="7">
    <source>
        <dbReference type="ARBA" id="ARBA00022697"/>
    </source>
</evidence>
<dbReference type="GO" id="GO:0004794">
    <property type="term" value="F:threonine deaminase activity"/>
    <property type="evidence" value="ECO:0007669"/>
    <property type="project" value="TreeGrafter"/>
</dbReference>
<dbReference type="GO" id="GO:0009088">
    <property type="term" value="P:threonine biosynthetic process"/>
    <property type="evidence" value="ECO:0007669"/>
    <property type="project" value="UniProtKB-UniRule"/>
</dbReference>
<dbReference type="GO" id="GO:0004795">
    <property type="term" value="F:threonine synthase activity"/>
    <property type="evidence" value="ECO:0007669"/>
    <property type="project" value="UniProtKB-UniRule"/>
</dbReference>
<evidence type="ECO:0000256" key="4">
    <source>
        <dbReference type="ARBA" id="ARBA00013028"/>
    </source>
</evidence>
<feature type="modified residue" description="N6-(pyridoxal phosphate)lysine" evidence="12">
    <location>
        <position position="112"/>
    </location>
</feature>
<dbReference type="InterPro" id="IPR000634">
    <property type="entry name" value="Ser/Thr_deHydtase_PyrdxlP-BS"/>
</dbReference>
<dbReference type="GO" id="GO:0009097">
    <property type="term" value="P:isoleucine biosynthetic process"/>
    <property type="evidence" value="ECO:0007669"/>
    <property type="project" value="TreeGrafter"/>
</dbReference>
<evidence type="ECO:0000256" key="1">
    <source>
        <dbReference type="ARBA" id="ARBA00001933"/>
    </source>
</evidence>
<evidence type="ECO:0000256" key="8">
    <source>
        <dbReference type="ARBA" id="ARBA00022898"/>
    </source>
</evidence>
<evidence type="ECO:0000313" key="14">
    <source>
        <dbReference type="EMBL" id="CAA9563916.1"/>
    </source>
</evidence>
<evidence type="ECO:0000256" key="12">
    <source>
        <dbReference type="PIRSR" id="PIRSR604450-51"/>
    </source>
</evidence>
<keyword evidence="8 12" id="KW-0663">Pyridoxal phosphate</keyword>
<keyword evidence="9 14" id="KW-0456">Lyase</keyword>
<comment type="similarity">
    <text evidence="3">Belongs to the threonine synthase family.</text>
</comment>
<dbReference type="InterPro" id="IPR036052">
    <property type="entry name" value="TrpB-like_PALP_sf"/>
</dbReference>
<evidence type="ECO:0000256" key="6">
    <source>
        <dbReference type="ARBA" id="ARBA00022605"/>
    </source>
</evidence>
<evidence type="ECO:0000256" key="2">
    <source>
        <dbReference type="ARBA" id="ARBA00004979"/>
    </source>
</evidence>
<dbReference type="CDD" id="cd01563">
    <property type="entry name" value="Thr-synth_1"/>
    <property type="match status" value="1"/>
</dbReference>
<evidence type="ECO:0000256" key="3">
    <source>
        <dbReference type="ARBA" id="ARBA00005517"/>
    </source>
</evidence>
<dbReference type="EMBL" id="CADCWN010000099">
    <property type="protein sequence ID" value="CAA9563916.1"/>
    <property type="molecule type" value="Genomic_DNA"/>
</dbReference>
<dbReference type="InterPro" id="IPR004450">
    <property type="entry name" value="Thr_synthase-like"/>
</dbReference>